<dbReference type="InterPro" id="IPR055152">
    <property type="entry name" value="Transketolase-like_C_2"/>
</dbReference>
<dbReference type="GO" id="GO:0046872">
    <property type="term" value="F:metal ion binding"/>
    <property type="evidence" value="ECO:0007669"/>
    <property type="project" value="UniProtKB-KW"/>
</dbReference>
<dbReference type="GO" id="GO:0005829">
    <property type="term" value="C:cytosol"/>
    <property type="evidence" value="ECO:0007669"/>
    <property type="project" value="TreeGrafter"/>
</dbReference>
<dbReference type="PROSITE" id="PS00801">
    <property type="entry name" value="TRANSKETOLASE_1"/>
    <property type="match status" value="1"/>
</dbReference>
<sequence length="715" mass="77300">MTDLALHQDALSWTDADRRTVSRVRALVADVVESVGGHPGTALSLAPVAHLLFQKVMRHDPSDPRWLGRDRFVLSAGHSALTQYVQLHLTGYPIAMEDIRTMRTLPSKVHGHPEYELDDGIEMTTGPLGEGFGAAVGMAMAARRERGLLDPHTEDGTSVFDHTIWVIASDGDLQEGIAAEAASLAGHQQLGNLVVVWDDNNISAEDELQLSWSEDVLAKFAAMGWHTQRVDWTKTGSYVEDMHELHTALLAARSESGRPSLIGLRTIMGWPTPTKQGTADIHGTPLGTEEVRGLKTELGMDPDQHFVFEQELLDNSLLVRARGQVLHSDWTRAFDSWSEANPDSRGLLDRLQSGQLPEGWEAALPTFAAGIPVATRVASGQTLTALKDTLPELWGGSADMNESTSSYMAGEPSFVPEDSVSRNFGAGHRYGRTLHFGVREHAMAAAVNGMVLHGLTRPYGSTFLQFAFHMLPSVRLGALMGLPTIFIWTHDSIGLGQDGPTHQPVEHLAALRAMPGVDVIRPADANEVVHAWRRVLTDRRGPSGFVLSRQKLPVLARVGDETDAECAPAAFTTRGAYVLQEPPAGLGLDVILIGTGSEVQLAVQAREQLSTEGIGARVVSMPCREWFTDQPQEYRDEVLPPACRARVSVEAATSLGWRDFVGDAGVSVALDHFGASAPAEVLFETFGITAAAVAAGARESISRAAEPSTVRTAQR</sequence>
<evidence type="ECO:0000256" key="10">
    <source>
        <dbReference type="ARBA" id="ARBA00049473"/>
    </source>
</evidence>
<dbReference type="FunFam" id="3.40.50.920:FF:000003">
    <property type="entry name" value="Transketolase"/>
    <property type="match status" value="1"/>
</dbReference>
<dbReference type="InterPro" id="IPR005474">
    <property type="entry name" value="Transketolase_N"/>
</dbReference>
<keyword evidence="9" id="KW-0786">Thiamine pyrophosphate</keyword>
<comment type="cofactor">
    <cofactor evidence="2">
        <name>thiamine diphosphate</name>
        <dbReference type="ChEBI" id="CHEBI:58937"/>
    </cofactor>
</comment>
<keyword evidence="6 12" id="KW-0808">Transferase</keyword>
<feature type="domain" description="Transketolase-like pyrimidine-binding" evidence="11">
    <location>
        <begin position="373"/>
        <end position="554"/>
    </location>
</feature>
<dbReference type="SUPFAM" id="SSF52518">
    <property type="entry name" value="Thiamin diphosphate-binding fold (THDP-binding)"/>
    <property type="match status" value="2"/>
</dbReference>
<keyword evidence="7" id="KW-0479">Metal-binding</keyword>
<evidence type="ECO:0000256" key="8">
    <source>
        <dbReference type="ARBA" id="ARBA00022842"/>
    </source>
</evidence>
<dbReference type="InterPro" id="IPR009014">
    <property type="entry name" value="Transketo_C/PFOR_II"/>
</dbReference>
<dbReference type="InterPro" id="IPR020826">
    <property type="entry name" value="Transketolase_BS"/>
</dbReference>
<evidence type="ECO:0000313" key="12">
    <source>
        <dbReference type="EMBL" id="CUR55499.1"/>
    </source>
</evidence>
<evidence type="ECO:0000256" key="6">
    <source>
        <dbReference type="ARBA" id="ARBA00022679"/>
    </source>
</evidence>
<protein>
    <recommendedName>
        <fullName evidence="5">transketolase</fullName>
        <ecNumber evidence="5">2.2.1.1</ecNumber>
    </recommendedName>
</protein>
<dbReference type="CDD" id="cd02012">
    <property type="entry name" value="TPP_TK"/>
    <property type="match status" value="1"/>
</dbReference>
<dbReference type="FunFam" id="3.40.50.970:FF:000003">
    <property type="entry name" value="Transketolase"/>
    <property type="match status" value="1"/>
</dbReference>
<dbReference type="AlphaFoldDB" id="A0A2P2C0G5"/>
<dbReference type="Gene3D" id="3.40.50.920">
    <property type="match status" value="1"/>
</dbReference>
<evidence type="ECO:0000256" key="2">
    <source>
        <dbReference type="ARBA" id="ARBA00001964"/>
    </source>
</evidence>
<evidence type="ECO:0000256" key="5">
    <source>
        <dbReference type="ARBA" id="ARBA00013152"/>
    </source>
</evidence>
<dbReference type="EC" id="2.2.1.1" evidence="5"/>
<dbReference type="Pfam" id="PF02779">
    <property type="entry name" value="Transket_pyr"/>
    <property type="match status" value="1"/>
</dbReference>
<evidence type="ECO:0000256" key="7">
    <source>
        <dbReference type="ARBA" id="ARBA00022723"/>
    </source>
</evidence>
<comment type="cofactor">
    <cofactor evidence="1">
        <name>Mg(2+)</name>
        <dbReference type="ChEBI" id="CHEBI:18420"/>
    </cofactor>
</comment>
<comment type="similarity">
    <text evidence="3">Belongs to the transketolase family.</text>
</comment>
<proteinExistence type="inferred from homology"/>
<dbReference type="Gene3D" id="3.40.50.970">
    <property type="match status" value="2"/>
</dbReference>
<dbReference type="CDD" id="cd07033">
    <property type="entry name" value="TPP_PYR_DXS_TK_like"/>
    <property type="match status" value="1"/>
</dbReference>
<comment type="subunit">
    <text evidence="4">Homodimer.</text>
</comment>
<dbReference type="InterPro" id="IPR005475">
    <property type="entry name" value="Transketolase-like_Pyr-bd"/>
</dbReference>
<dbReference type="InterPro" id="IPR029061">
    <property type="entry name" value="THDP-binding"/>
</dbReference>
<evidence type="ECO:0000256" key="9">
    <source>
        <dbReference type="ARBA" id="ARBA00023052"/>
    </source>
</evidence>
<dbReference type="EMBL" id="CZKA01000020">
    <property type="protein sequence ID" value="CUR55499.1"/>
    <property type="molecule type" value="Genomic_DNA"/>
</dbReference>
<dbReference type="InterPro" id="IPR049557">
    <property type="entry name" value="Transketolase_CS"/>
</dbReference>
<evidence type="ECO:0000259" key="11">
    <source>
        <dbReference type="SMART" id="SM00861"/>
    </source>
</evidence>
<organism evidence="12">
    <name type="scientific">metagenome</name>
    <dbReference type="NCBI Taxonomy" id="256318"/>
    <lineage>
        <taxon>unclassified sequences</taxon>
        <taxon>metagenomes</taxon>
    </lineage>
</organism>
<gene>
    <name evidence="12" type="primary">tkt</name>
    <name evidence="12" type="ORF">NOCA2270134</name>
</gene>
<dbReference type="PANTHER" id="PTHR43522:SF2">
    <property type="entry name" value="TRANSKETOLASE 1-RELATED"/>
    <property type="match status" value="1"/>
</dbReference>
<evidence type="ECO:0000256" key="1">
    <source>
        <dbReference type="ARBA" id="ARBA00001946"/>
    </source>
</evidence>
<dbReference type="PANTHER" id="PTHR43522">
    <property type="entry name" value="TRANSKETOLASE"/>
    <property type="match status" value="1"/>
</dbReference>
<keyword evidence="8" id="KW-0460">Magnesium</keyword>
<name>A0A2P2C0G5_9ZZZZ</name>
<dbReference type="GO" id="GO:0004802">
    <property type="term" value="F:transketolase activity"/>
    <property type="evidence" value="ECO:0007669"/>
    <property type="project" value="UniProtKB-EC"/>
</dbReference>
<accession>A0A2P2C0G5</accession>
<dbReference type="GO" id="GO:0006098">
    <property type="term" value="P:pentose-phosphate shunt"/>
    <property type="evidence" value="ECO:0007669"/>
    <property type="project" value="TreeGrafter"/>
</dbReference>
<dbReference type="PROSITE" id="PS00802">
    <property type="entry name" value="TRANSKETOLASE_2"/>
    <property type="match status" value="1"/>
</dbReference>
<dbReference type="InterPro" id="IPR033247">
    <property type="entry name" value="Transketolase_fam"/>
</dbReference>
<evidence type="ECO:0000256" key="4">
    <source>
        <dbReference type="ARBA" id="ARBA00011738"/>
    </source>
</evidence>
<comment type="catalytic activity">
    <reaction evidence="10">
        <text>D-sedoheptulose 7-phosphate + D-glyceraldehyde 3-phosphate = aldehydo-D-ribose 5-phosphate + D-xylulose 5-phosphate</text>
        <dbReference type="Rhea" id="RHEA:10508"/>
        <dbReference type="ChEBI" id="CHEBI:57483"/>
        <dbReference type="ChEBI" id="CHEBI:57737"/>
        <dbReference type="ChEBI" id="CHEBI:58273"/>
        <dbReference type="ChEBI" id="CHEBI:59776"/>
        <dbReference type="EC" id="2.2.1.1"/>
    </reaction>
</comment>
<reference evidence="12" key="1">
    <citation type="submission" date="2015-08" db="EMBL/GenBank/DDBJ databases">
        <authorList>
            <person name="Babu N.S."/>
            <person name="Beckwith C.J."/>
            <person name="Beseler K.G."/>
            <person name="Brison A."/>
            <person name="Carone J.V."/>
            <person name="Caskin T.P."/>
            <person name="Diamond M."/>
            <person name="Durham M.E."/>
            <person name="Foxe J.M."/>
            <person name="Go M."/>
            <person name="Henderson B.A."/>
            <person name="Jones I.B."/>
            <person name="McGettigan J.A."/>
            <person name="Micheletti S.J."/>
            <person name="Nasrallah M.E."/>
            <person name="Ortiz D."/>
            <person name="Piller C.R."/>
            <person name="Privatt S.R."/>
            <person name="Schneider S.L."/>
            <person name="Sharp S."/>
            <person name="Smith T.C."/>
            <person name="Stanton J.D."/>
            <person name="Ullery H.E."/>
            <person name="Wilson R.J."/>
            <person name="Serrano M.G."/>
            <person name="Buck G."/>
            <person name="Lee V."/>
            <person name="Wang Y."/>
            <person name="Carvalho R."/>
            <person name="Voegtly L."/>
            <person name="Shi R."/>
            <person name="Duckworth R."/>
            <person name="Johnson A."/>
            <person name="Loviza R."/>
            <person name="Walstead R."/>
            <person name="Shah Z."/>
            <person name="Kiflezghi M."/>
            <person name="Wade K."/>
            <person name="Ball S.L."/>
            <person name="Bradley K.W."/>
            <person name="Asai D.J."/>
            <person name="Bowman C.A."/>
            <person name="Russell D.A."/>
            <person name="Pope W.H."/>
            <person name="Jacobs-Sera D."/>
            <person name="Hendrix R.W."/>
            <person name="Hatfull G.F."/>
        </authorList>
    </citation>
    <scope>NUCLEOTIDE SEQUENCE</scope>
</reference>
<evidence type="ECO:0000256" key="3">
    <source>
        <dbReference type="ARBA" id="ARBA00007131"/>
    </source>
</evidence>
<dbReference type="SUPFAM" id="SSF52922">
    <property type="entry name" value="TK C-terminal domain-like"/>
    <property type="match status" value="1"/>
</dbReference>
<dbReference type="Pfam" id="PF22613">
    <property type="entry name" value="Transketolase_C_1"/>
    <property type="match status" value="1"/>
</dbReference>
<dbReference type="SMART" id="SM00861">
    <property type="entry name" value="Transket_pyr"/>
    <property type="match status" value="1"/>
</dbReference>
<dbReference type="Pfam" id="PF00456">
    <property type="entry name" value="Transketolase_N"/>
    <property type="match status" value="1"/>
</dbReference>